<sequence>MTMLTVSGPKFKQVSVVGPVEQRGHVMMMMSAPLAEDLTVKTVISAPLNAEADVKPVVATVAIDTSTGEVVAREKEKCEHVDEVPTVAIEQVVDVVLEARSEMGPEVPIIAAESVETPEAPAEGEQAPGVVGLETPVREEDVAATAVRPEEVELTSTMES</sequence>
<evidence type="ECO:0000256" key="1">
    <source>
        <dbReference type="SAM" id="MobiDB-lite"/>
    </source>
</evidence>
<evidence type="ECO:0000313" key="2">
    <source>
        <dbReference type="EMBL" id="MFB9462024.1"/>
    </source>
</evidence>
<proteinExistence type="predicted"/>
<feature type="region of interest" description="Disordered" evidence="1">
    <location>
        <begin position="115"/>
        <end position="160"/>
    </location>
</feature>
<evidence type="ECO:0000313" key="3">
    <source>
        <dbReference type="Proteomes" id="UP001589709"/>
    </source>
</evidence>
<name>A0ABV5MWK5_9ACTN</name>
<reference evidence="2 3" key="1">
    <citation type="submission" date="2024-09" db="EMBL/GenBank/DDBJ databases">
        <authorList>
            <person name="Sun Q."/>
            <person name="Mori K."/>
        </authorList>
    </citation>
    <scope>NUCLEOTIDE SEQUENCE [LARGE SCALE GENOMIC DNA]</scope>
    <source>
        <strain evidence="2 3">JCM 6917</strain>
    </source>
</reference>
<gene>
    <name evidence="2" type="ORF">ACFF45_04605</name>
</gene>
<dbReference type="RefSeq" id="WP_381342196.1">
    <property type="nucleotide sequence ID" value="NZ_JBHMCY010000006.1"/>
</dbReference>
<dbReference type="Proteomes" id="UP001589709">
    <property type="component" value="Unassembled WGS sequence"/>
</dbReference>
<dbReference type="EMBL" id="JBHMCY010000006">
    <property type="protein sequence ID" value="MFB9462024.1"/>
    <property type="molecule type" value="Genomic_DNA"/>
</dbReference>
<organism evidence="2 3">
    <name type="scientific">Streptomyces cinereospinus</name>
    <dbReference type="NCBI Taxonomy" id="285561"/>
    <lineage>
        <taxon>Bacteria</taxon>
        <taxon>Bacillati</taxon>
        <taxon>Actinomycetota</taxon>
        <taxon>Actinomycetes</taxon>
        <taxon>Kitasatosporales</taxon>
        <taxon>Streptomycetaceae</taxon>
        <taxon>Streptomyces</taxon>
    </lineage>
</organism>
<comment type="caution">
    <text evidence="2">The sequence shown here is derived from an EMBL/GenBank/DDBJ whole genome shotgun (WGS) entry which is preliminary data.</text>
</comment>
<keyword evidence="3" id="KW-1185">Reference proteome</keyword>
<protein>
    <submittedName>
        <fullName evidence="2">Uncharacterized protein</fullName>
    </submittedName>
</protein>
<accession>A0ABV5MWK5</accession>